<dbReference type="Proteomes" id="UP000006461">
    <property type="component" value="Chromosome"/>
</dbReference>
<accession>I4EQ28</accession>
<dbReference type="EMBL" id="FO203431">
    <property type="protein sequence ID" value="CCH85491.1"/>
    <property type="molecule type" value="Genomic_DNA"/>
</dbReference>
<evidence type="ECO:0000259" key="2">
    <source>
        <dbReference type="Pfam" id="PF10756"/>
    </source>
</evidence>
<dbReference type="KEGG" id="mmar:MODMU_0019"/>
<dbReference type="AlphaFoldDB" id="I4EQ28"/>
<reference evidence="3 4" key="1">
    <citation type="journal article" date="2012" name="J. Bacteriol.">
        <title>Genome Sequence of Radiation-Resistant Modestobacter marinus Strain BC501, a Representative Actinobacterium That Thrives on Calcareous Stone Surfaces.</title>
        <authorList>
            <person name="Normand P."/>
            <person name="Gury J."/>
            <person name="Pujic P."/>
            <person name="Chouaia B."/>
            <person name="Crotti E."/>
            <person name="Brusetti L."/>
            <person name="Daffonchio D."/>
            <person name="Vacherie B."/>
            <person name="Barbe V."/>
            <person name="Medigue C."/>
            <person name="Calteau A."/>
            <person name="Ghodhbane-Gtari F."/>
            <person name="Essoussi I."/>
            <person name="Nouioui I."/>
            <person name="Abbassi-Ghozzi I."/>
            <person name="Gtari M."/>
        </authorList>
    </citation>
    <scope>NUCLEOTIDE SEQUENCE [LARGE SCALE GENOMIC DNA]</scope>
    <source>
        <strain evidence="4">BC 501</strain>
    </source>
</reference>
<dbReference type="OrthoDB" id="3213712at2"/>
<evidence type="ECO:0000313" key="4">
    <source>
        <dbReference type="Proteomes" id="UP000006461"/>
    </source>
</evidence>
<dbReference type="eggNOG" id="ENOG5033K8W">
    <property type="taxonomic scope" value="Bacteria"/>
</dbReference>
<evidence type="ECO:0000256" key="1">
    <source>
        <dbReference type="SAM" id="Phobius"/>
    </source>
</evidence>
<gene>
    <name evidence="3" type="ordered locus">MODMU_0019</name>
</gene>
<sequence>MQWGPRTGEVVATALAGLGLALAVLVVDPVGRVLVGGAALLLLGLALRDAVLRPRVRTGPDGVTVRALAGRTTIPWPHVRARVRVQRRWGLQARTLELEDRTDDAVLVVLGRRELGTDPGTVAEALQTGGAAG</sequence>
<protein>
    <recommendedName>
        <fullName evidence="2">Low molecular weight protein antigen 6 PH domain-containing protein</fullName>
    </recommendedName>
</protein>
<keyword evidence="1" id="KW-0472">Membrane</keyword>
<dbReference type="OMA" id="GRWDLGT"/>
<evidence type="ECO:0000313" key="3">
    <source>
        <dbReference type="EMBL" id="CCH85491.1"/>
    </source>
</evidence>
<keyword evidence="1" id="KW-1133">Transmembrane helix</keyword>
<keyword evidence="4" id="KW-1185">Reference proteome</keyword>
<dbReference type="Pfam" id="PF10756">
    <property type="entry name" value="bPH_6"/>
    <property type="match status" value="1"/>
</dbReference>
<keyword evidence="1" id="KW-0812">Transmembrane</keyword>
<proteinExistence type="predicted"/>
<dbReference type="HOGENOM" id="CLU_135004_0_0_11"/>
<feature type="domain" description="Low molecular weight protein antigen 6 PH" evidence="2">
    <location>
        <begin position="53"/>
        <end position="128"/>
    </location>
</feature>
<dbReference type="STRING" id="477641.MODMU_0019"/>
<name>I4EQ28_MODI5</name>
<feature type="transmembrane region" description="Helical" evidence="1">
    <location>
        <begin position="33"/>
        <end position="51"/>
    </location>
</feature>
<dbReference type="InterPro" id="IPR019692">
    <property type="entry name" value="CFP-6_PH"/>
</dbReference>
<organism evidence="3 4">
    <name type="scientific">Modestobacter italicus (strain DSM 44449 / CECT 9708 / BC 501)</name>
    <dbReference type="NCBI Taxonomy" id="2732864"/>
    <lineage>
        <taxon>Bacteria</taxon>
        <taxon>Bacillati</taxon>
        <taxon>Actinomycetota</taxon>
        <taxon>Actinomycetes</taxon>
        <taxon>Geodermatophilales</taxon>
        <taxon>Geodermatophilaceae</taxon>
        <taxon>Modestobacter</taxon>
    </lineage>
</organism>